<dbReference type="EMBL" id="JH159152">
    <property type="protein sequence ID" value="EGZ24951.1"/>
    <property type="molecule type" value="Genomic_DNA"/>
</dbReference>
<feature type="compositionally biased region" description="Low complexity" evidence="10">
    <location>
        <begin position="237"/>
        <end position="256"/>
    </location>
</feature>
<dbReference type="Gene3D" id="1.10.10.2360">
    <property type="match status" value="1"/>
</dbReference>
<evidence type="ECO:0000256" key="3">
    <source>
        <dbReference type="ARBA" id="ARBA00022448"/>
    </source>
</evidence>
<evidence type="ECO:0008006" key="15">
    <source>
        <dbReference type="Google" id="ProtNLM"/>
    </source>
</evidence>
<dbReference type="GO" id="GO:0017056">
    <property type="term" value="F:structural constituent of nuclear pore"/>
    <property type="evidence" value="ECO:0007669"/>
    <property type="project" value="InterPro"/>
</dbReference>
<dbReference type="GO" id="GO:0006405">
    <property type="term" value="P:RNA export from nucleus"/>
    <property type="evidence" value="ECO:0007669"/>
    <property type="project" value="TreeGrafter"/>
</dbReference>
<feature type="domain" description="Peptidase S59" evidence="12">
    <location>
        <begin position="1073"/>
        <end position="1204"/>
    </location>
</feature>
<evidence type="ECO:0000256" key="4">
    <source>
        <dbReference type="ARBA" id="ARBA00022813"/>
    </source>
</evidence>
<dbReference type="Pfam" id="PF12110">
    <property type="entry name" value="Nup96"/>
    <property type="match status" value="1"/>
</dbReference>
<dbReference type="SUPFAM" id="SSF54236">
    <property type="entry name" value="Ubiquitin-like"/>
    <property type="match status" value="1"/>
</dbReference>
<feature type="region of interest" description="Disordered" evidence="10">
    <location>
        <begin position="1210"/>
        <end position="1255"/>
    </location>
</feature>
<dbReference type="InterPro" id="IPR021967">
    <property type="entry name" value="Nup98_C"/>
</dbReference>
<dbReference type="GO" id="GO:0000973">
    <property type="term" value="P:post-transcriptional tethering of RNA polymerase II gene DNA at nuclear periphery"/>
    <property type="evidence" value="ECO:0007669"/>
    <property type="project" value="TreeGrafter"/>
</dbReference>
<dbReference type="GO" id="GO:0034398">
    <property type="term" value="P:telomere tethering at nuclear periphery"/>
    <property type="evidence" value="ECO:0007669"/>
    <property type="project" value="TreeGrafter"/>
</dbReference>
<dbReference type="Gene3D" id="1.25.40.690">
    <property type="match status" value="1"/>
</dbReference>
<dbReference type="PROSITE" id="PS51434">
    <property type="entry name" value="NUP_C"/>
    <property type="match status" value="1"/>
</dbReference>
<dbReference type="InterPro" id="IPR029071">
    <property type="entry name" value="Ubiquitin-like_domsf"/>
</dbReference>
<dbReference type="InterPro" id="IPR036903">
    <property type="entry name" value="Nup98_auto-Pept-S59_dom_sf"/>
</dbReference>
<keyword evidence="7" id="KW-0811">Translocation</keyword>
<comment type="similarity">
    <text evidence="2">Belongs to the nucleoporin GLFG family.</text>
</comment>
<feature type="compositionally biased region" description="Basic and acidic residues" evidence="10">
    <location>
        <begin position="838"/>
        <end position="848"/>
    </location>
</feature>
<feature type="compositionally biased region" description="Low complexity" evidence="10">
    <location>
        <begin position="694"/>
        <end position="719"/>
    </location>
</feature>
<gene>
    <name evidence="13" type="ORF">PHYSODRAFT_326004</name>
</gene>
<dbReference type="GeneID" id="20645353"/>
<dbReference type="Gene3D" id="3.30.1610.10">
    <property type="entry name" value="Peptidase S59, nucleoporin"/>
    <property type="match status" value="1"/>
</dbReference>
<evidence type="ECO:0000256" key="9">
    <source>
        <dbReference type="ARBA" id="ARBA00023242"/>
    </source>
</evidence>
<dbReference type="PANTHER" id="PTHR23198:SF6">
    <property type="entry name" value="NUCLEAR PORE COMPLEX PROTEIN NUP98-NUP96"/>
    <property type="match status" value="1"/>
</dbReference>
<dbReference type="GO" id="GO:0003723">
    <property type="term" value="F:RNA binding"/>
    <property type="evidence" value="ECO:0007669"/>
    <property type="project" value="TreeGrafter"/>
</dbReference>
<dbReference type="InterPro" id="IPR007230">
    <property type="entry name" value="Nup98_auto-Pept-S59_dom"/>
</dbReference>
<dbReference type="OMA" id="PMGKGLN"/>
<dbReference type="FunFam" id="1.10.10.2360:FF:000004">
    <property type="entry name" value="Nuclear pore complex protein Nup98-Nup96"/>
    <property type="match status" value="1"/>
</dbReference>
<dbReference type="STRING" id="1094619.G4YW61"/>
<dbReference type="InParanoid" id="G4YW61"/>
<evidence type="ECO:0000256" key="2">
    <source>
        <dbReference type="ARBA" id="ARBA00008926"/>
    </source>
</evidence>
<evidence type="ECO:0000313" key="13">
    <source>
        <dbReference type="EMBL" id="EGZ24951.1"/>
    </source>
</evidence>
<dbReference type="RefSeq" id="XP_009520239.1">
    <property type="nucleotide sequence ID" value="XM_009521944.1"/>
</dbReference>
<feature type="region of interest" description="Disordered" evidence="10">
    <location>
        <begin position="1290"/>
        <end position="1311"/>
    </location>
</feature>
<keyword evidence="3" id="KW-0813">Transport</keyword>
<evidence type="ECO:0000313" key="14">
    <source>
        <dbReference type="Proteomes" id="UP000002640"/>
    </source>
</evidence>
<dbReference type="PANTHER" id="PTHR23198">
    <property type="entry name" value="NUCLEOPORIN"/>
    <property type="match status" value="1"/>
</dbReference>
<organism evidence="13 14">
    <name type="scientific">Phytophthora sojae (strain P6497)</name>
    <name type="common">Soybean stem and root rot agent</name>
    <name type="synonym">Phytophthora megasperma f. sp. glycines</name>
    <dbReference type="NCBI Taxonomy" id="1094619"/>
    <lineage>
        <taxon>Eukaryota</taxon>
        <taxon>Sar</taxon>
        <taxon>Stramenopiles</taxon>
        <taxon>Oomycota</taxon>
        <taxon>Peronosporomycetes</taxon>
        <taxon>Peronosporales</taxon>
        <taxon>Peronosporaceae</taxon>
        <taxon>Phytophthora</taxon>
    </lineage>
</organism>
<dbReference type="GO" id="GO:0006606">
    <property type="term" value="P:protein import into nucleus"/>
    <property type="evidence" value="ECO:0007669"/>
    <property type="project" value="TreeGrafter"/>
</dbReference>
<comment type="subcellular location">
    <subcellularLocation>
        <location evidence="1">Nucleus</location>
        <location evidence="1">Nuclear pore complex</location>
    </subcellularLocation>
</comment>
<feature type="compositionally biased region" description="Low complexity" evidence="10">
    <location>
        <begin position="822"/>
        <end position="832"/>
    </location>
</feature>
<keyword evidence="6" id="KW-0653">Protein transport</keyword>
<dbReference type="GO" id="GO:0008139">
    <property type="term" value="F:nuclear localization sequence binding"/>
    <property type="evidence" value="ECO:0007669"/>
    <property type="project" value="TreeGrafter"/>
</dbReference>
<feature type="domain" description="Ubiquitin-like" evidence="11">
    <location>
        <begin position="916"/>
        <end position="994"/>
    </location>
</feature>
<keyword evidence="8" id="KW-0906">Nuclear pore complex</keyword>
<feature type="region of interest" description="Disordered" evidence="10">
    <location>
        <begin position="822"/>
        <end position="848"/>
    </location>
</feature>
<dbReference type="FunFam" id="3.30.1610.10:FF:000008">
    <property type="entry name" value="Uncharacterized protein"/>
    <property type="match status" value="1"/>
</dbReference>
<evidence type="ECO:0000256" key="5">
    <source>
        <dbReference type="ARBA" id="ARBA00022816"/>
    </source>
</evidence>
<dbReference type="SUPFAM" id="SSF82215">
    <property type="entry name" value="C-terminal autoproteolytic domain of nucleoporin nup98"/>
    <property type="match status" value="1"/>
</dbReference>
<dbReference type="CDD" id="cd17039">
    <property type="entry name" value="Ubl_ubiquitin_like"/>
    <property type="match status" value="1"/>
</dbReference>
<feature type="region of interest" description="Disordered" evidence="10">
    <location>
        <begin position="1000"/>
        <end position="1033"/>
    </location>
</feature>
<feature type="compositionally biased region" description="Basic and acidic residues" evidence="10">
    <location>
        <begin position="1228"/>
        <end position="1238"/>
    </location>
</feature>
<dbReference type="GO" id="GO:0051028">
    <property type="term" value="P:mRNA transport"/>
    <property type="evidence" value="ECO:0007669"/>
    <property type="project" value="UniProtKB-KW"/>
</dbReference>
<feature type="compositionally biased region" description="Basic and acidic residues" evidence="10">
    <location>
        <begin position="1016"/>
        <end position="1028"/>
    </location>
</feature>
<evidence type="ECO:0000259" key="12">
    <source>
        <dbReference type="PROSITE" id="PS51434"/>
    </source>
</evidence>
<reference evidence="13 14" key="1">
    <citation type="journal article" date="2006" name="Science">
        <title>Phytophthora genome sequences uncover evolutionary origins and mechanisms of pathogenesis.</title>
        <authorList>
            <person name="Tyler B.M."/>
            <person name="Tripathy S."/>
            <person name="Zhang X."/>
            <person name="Dehal P."/>
            <person name="Jiang R.H."/>
            <person name="Aerts A."/>
            <person name="Arredondo F.D."/>
            <person name="Baxter L."/>
            <person name="Bensasson D."/>
            <person name="Beynon J.L."/>
            <person name="Chapman J."/>
            <person name="Damasceno C.M."/>
            <person name="Dorrance A.E."/>
            <person name="Dou D."/>
            <person name="Dickerman A.W."/>
            <person name="Dubchak I.L."/>
            <person name="Garbelotto M."/>
            <person name="Gijzen M."/>
            <person name="Gordon S.G."/>
            <person name="Govers F."/>
            <person name="Grunwald N.J."/>
            <person name="Huang W."/>
            <person name="Ivors K.L."/>
            <person name="Jones R.W."/>
            <person name="Kamoun S."/>
            <person name="Krampis K."/>
            <person name="Lamour K.H."/>
            <person name="Lee M.K."/>
            <person name="McDonald W.H."/>
            <person name="Medina M."/>
            <person name="Meijer H.J."/>
            <person name="Nordberg E.K."/>
            <person name="Maclean D.J."/>
            <person name="Ospina-Giraldo M.D."/>
            <person name="Morris P.F."/>
            <person name="Phuntumart V."/>
            <person name="Putnam N.H."/>
            <person name="Rash S."/>
            <person name="Rose J.K."/>
            <person name="Sakihama Y."/>
            <person name="Salamov A.A."/>
            <person name="Savidor A."/>
            <person name="Scheuring C.F."/>
            <person name="Smith B.M."/>
            <person name="Sobral B.W."/>
            <person name="Terry A."/>
            <person name="Torto-Alalibo T.A."/>
            <person name="Win J."/>
            <person name="Xu Z."/>
            <person name="Zhang H."/>
            <person name="Grigoriev I.V."/>
            <person name="Rokhsar D.S."/>
            <person name="Boore J.L."/>
        </authorList>
    </citation>
    <scope>NUCLEOTIDE SEQUENCE [LARGE SCALE GENOMIC DNA]</scope>
    <source>
        <strain evidence="13 14">P6497</strain>
    </source>
</reference>
<evidence type="ECO:0000256" key="6">
    <source>
        <dbReference type="ARBA" id="ARBA00022927"/>
    </source>
</evidence>
<protein>
    <recommendedName>
        <fullName evidence="15">Peptidase S59 domain-containing protein</fullName>
    </recommendedName>
</protein>
<feature type="compositionally biased region" description="Acidic residues" evidence="10">
    <location>
        <begin position="1210"/>
        <end position="1220"/>
    </location>
</feature>
<keyword evidence="5" id="KW-0509">mRNA transport</keyword>
<evidence type="ECO:0000256" key="8">
    <source>
        <dbReference type="ARBA" id="ARBA00023132"/>
    </source>
</evidence>
<feature type="region of interest" description="Disordered" evidence="10">
    <location>
        <begin position="230"/>
        <end position="269"/>
    </location>
</feature>
<evidence type="ECO:0000256" key="7">
    <source>
        <dbReference type="ARBA" id="ARBA00023010"/>
    </source>
</evidence>
<keyword evidence="14" id="KW-1185">Reference proteome</keyword>
<dbReference type="PROSITE" id="PS50053">
    <property type="entry name" value="UBIQUITIN_2"/>
    <property type="match status" value="1"/>
</dbReference>
<evidence type="ECO:0000256" key="1">
    <source>
        <dbReference type="ARBA" id="ARBA00004567"/>
    </source>
</evidence>
<accession>G4YW61</accession>
<evidence type="ECO:0000256" key="10">
    <source>
        <dbReference type="SAM" id="MobiDB-lite"/>
    </source>
</evidence>
<dbReference type="InterPro" id="IPR000626">
    <property type="entry name" value="Ubiquitin-like_dom"/>
</dbReference>
<proteinExistence type="inferred from homology"/>
<feature type="region of interest" description="Disordered" evidence="10">
    <location>
        <begin position="692"/>
        <end position="719"/>
    </location>
</feature>
<dbReference type="GO" id="GO:0044614">
    <property type="term" value="C:nuclear pore cytoplasmic filaments"/>
    <property type="evidence" value="ECO:0007669"/>
    <property type="project" value="TreeGrafter"/>
</dbReference>
<keyword evidence="9" id="KW-0539">Nucleus</keyword>
<dbReference type="Pfam" id="PF04096">
    <property type="entry name" value="Nucleoporin2"/>
    <property type="match status" value="1"/>
</dbReference>
<keyword evidence="4" id="KW-0068">Autocatalytic cleavage</keyword>
<dbReference type="Proteomes" id="UP000002640">
    <property type="component" value="Unassembled WGS sequence"/>
</dbReference>
<sequence>MSFGGFGSSSTPASGGFGGFGSGGTSGGFGSSAAASPFGGGATTGGFGSSGTSAFGAGAGAAKPAFGGFGAAAAPATGGSFGAQQTGTTGFGGFGAAAAPSTGFGAAANPATTSGFGATSAFGGGATAGGFGSSGTSAFGASTPFGAKPAASPSPFGSTSAFGGGGGAGTTSAFGGGGATTGGFGTPAPASGGMFGSTTGGFGASAAKSPFGATSTATTGGFGSQATGTTGFGGFGTQQPAAGAAAGQVQVGTGQPPYQPTREMEPSGTGGTANYISISRMQAYAHKSTEELRYEDYLKRTNPAAAQAAATQNAPAPGATTGGTGAFGGFGAQPATSSAFGSTGGFGTGQLSAFGATSTAGGGFGSSAFGSTTSTTTGGFGGFGSQPAAPATSGGLFGNTAARPATGAFGAPATSSAFGAAPAATSAFGAPATGGAFGSTTGGFGSSFGATPAAQPQTGGFGGFGTTTPAASSGFGSSAFGKPAASTGFGGFGATTTPAAAPATGGFGFGTAQPQAGATTSLFGGTSTAAPASTGFSFGGTAPKPATGGFGFGATSGMSAFGSTTGSAFGGTTTPSAFGTTPAQPAAGTTSLFGSTGGTTGSTGGFGFGTTPAATPGATTSLFGAAKPATTSLFGSTPGSTTTGGLFGSTPAAGGSSLFGGANTATSTGTTGFGFGTGGGFGSTTTGSFGGFGTTATPAAPTGGFGTTSSLFGQPQQPAQAAAAQPLNLVAAPDVNPYGAGSFGAGLVEQNVKAALDLQSIKTGSSASSRLTTFADDVGLPRGPLDPPLVTRRQTVSNRHAIPVSFIRGSFKGSKSRFSTFTSPAISSSLSSGARTDGNSKGDSSSKEDEFKFTSSLFRNSVTKKLVIDKGEQTPSRLGASPHVSVVPIADSDRPDVHEIGSARSRLLKTGDDGKYSVTFCNQTNKKSFSLRLYPNQTVKQARTEVKQLLRESSTSTASPIVDIELVLKGRIVHDASSIEELQLKDGDSIDVVVIENRTEDKKREDHSSSISSLTKKPEAHTSEETAPPKRFMTYDEYLASASRDEDDLFKETAANRADRDSPAASSCPVLKNKDYYTIPSYERLQTMTDQELSQVEKFTVGCRGLGAVEWIGKTDVRDLDLDELVFFEKKEVIVYKDDEKKHELGKGLNKPAIVELLGIFPPRKSSSPEKYKERVKQRTQDIGATFLDYSTDKGIWRFRVEHFSRYGFDDDDDDDDVDMDGQNGVADSKELHMDQPPRKPGMTRGHVVGRGKSPFSADRSGLFRQSWIYGGEVNNNVVASFGEQQVPSADSDKSIAMSDDSGVSGPESDSLMDFNVEEVVVATKKDQRPTSEVFPVIPYTLKPLGVNSNADRLPPAEKSTTYQMMLQTSNQSQAKVVRNHVDGGMFMARSFRCSWGPNGELVNLGKLTTRPEVYSNVENKGRRVSIEFPLRLSKSRKTDLEEGLKLHFEFTSQGRTPNHYVDHDGSEVPVQYALPVHEPLMNCLHKYVANAENRVRKVPCDSCEKHTLLLWKLIQALWGQEHGAKLGERPDSVFYPLASRDDPNEVETLDTFQTVDLRREAISQWFEAAMKDASNAGGIDDSPSPEGVLRLLCQHRIAEAADMALDCGDFRLATLISQAASYEGTDFRNLMETQLAQWSENGALDFMDKTLVLVYSVLAGSVEVLSAQKGASMSWIACLALFLWYKRGPATSLKSAMTLYEDAVTKKLASDSLSRFATSGSDKDDVLMELMKLYIEDVASLCKVLSPSGFMSQESHHLDYELSWHLHSVLRAIGYKLDRQWESHIHQNFIRQLEGAGLWKDAVYVALNISDATERKNTCRELLFRNADALASNASQREELCERLSLPSEWVSEALAVRAVVRQERHEEIAQWIAAHRYEEAHACLISHVAMRCLFASEKDVLLQLLLDLEPMCAYIPQWKSCEKVDAIGGGLILEYLRLEQQKGLEVGHEDQFLQRVMLLSQQLSSARDASAKDASKKSDKNTLLAQTSVSSMIVSLATQAVQLRSLLSYTQERELTGDASSTSTPLELEPEFLGGLAHLVTGRESSFVESYRTSQLMHLCSTFIDWRA</sequence>
<name>G4YW61_PHYSP</name>
<dbReference type="KEGG" id="psoj:PHYSODRAFT_326004"/>
<dbReference type="SMR" id="G4YW61"/>
<evidence type="ECO:0000259" key="11">
    <source>
        <dbReference type="PROSITE" id="PS50053"/>
    </source>
</evidence>
<dbReference type="InterPro" id="IPR037665">
    <property type="entry name" value="Nucleoporin_S59-like"/>
</dbReference>